<evidence type="ECO:0000256" key="1">
    <source>
        <dbReference type="SAM" id="SignalP"/>
    </source>
</evidence>
<name>A0A1X1WX25_MYCIR</name>
<gene>
    <name evidence="2" type="ORF">AWC12_05765</name>
</gene>
<evidence type="ECO:0000313" key="3">
    <source>
        <dbReference type="Proteomes" id="UP000193622"/>
    </source>
</evidence>
<reference evidence="2 3" key="1">
    <citation type="submission" date="2016-01" db="EMBL/GenBank/DDBJ databases">
        <title>The new phylogeny of the genus Mycobacterium.</title>
        <authorList>
            <person name="Tarcisio F."/>
            <person name="Conor M."/>
            <person name="Antonella G."/>
            <person name="Elisabetta G."/>
            <person name="Giulia F.S."/>
            <person name="Sara T."/>
            <person name="Anna F."/>
            <person name="Clotilde B."/>
            <person name="Roberto B."/>
            <person name="Veronica D.S."/>
            <person name="Fabio R."/>
            <person name="Monica P."/>
            <person name="Olivier J."/>
            <person name="Enrico T."/>
            <person name="Nicola S."/>
        </authorList>
    </citation>
    <scope>NUCLEOTIDE SEQUENCE [LARGE SCALE GENOMIC DNA]</scope>
    <source>
        <strain evidence="2 3">DSM 45541</strain>
    </source>
</reference>
<dbReference type="Proteomes" id="UP000193622">
    <property type="component" value="Unassembled WGS sequence"/>
</dbReference>
<sequence length="125" mass="13162">MRVKDVVAVTMMTAGLTTAGLGLAAGSAQALPSEPHTWCPGQSMYPPSGPGANYVWDMNVCHTWQYAKGGMGNVGVRVPSGYDPVTYQPTGWTVEPNGNVWDGPNMPPDAAFECGMGLFGVPIRC</sequence>
<keyword evidence="1" id="KW-0732">Signal</keyword>
<accession>A0A1X1WX25</accession>
<organism evidence="2 3">
    <name type="scientific">Mycolicibacterium iranicum</name>
    <name type="common">Mycobacterium iranicum</name>
    <dbReference type="NCBI Taxonomy" id="912594"/>
    <lineage>
        <taxon>Bacteria</taxon>
        <taxon>Bacillati</taxon>
        <taxon>Actinomycetota</taxon>
        <taxon>Actinomycetes</taxon>
        <taxon>Mycobacteriales</taxon>
        <taxon>Mycobacteriaceae</taxon>
        <taxon>Mycolicibacterium</taxon>
    </lineage>
</organism>
<evidence type="ECO:0000313" key="2">
    <source>
        <dbReference type="EMBL" id="ORV91048.1"/>
    </source>
</evidence>
<dbReference type="AlphaFoldDB" id="A0A1X1WX25"/>
<feature type="signal peptide" evidence="1">
    <location>
        <begin position="1"/>
        <end position="30"/>
    </location>
</feature>
<dbReference type="RefSeq" id="WP_085172659.1">
    <property type="nucleotide sequence ID" value="NZ_LQPC01000019.1"/>
</dbReference>
<protein>
    <recommendedName>
        <fullName evidence="4">Secreted protein</fullName>
    </recommendedName>
</protein>
<feature type="chain" id="PRO_5012959264" description="Secreted protein" evidence="1">
    <location>
        <begin position="31"/>
        <end position="125"/>
    </location>
</feature>
<dbReference type="EMBL" id="LQPC01000019">
    <property type="protein sequence ID" value="ORV91048.1"/>
    <property type="molecule type" value="Genomic_DNA"/>
</dbReference>
<evidence type="ECO:0008006" key="4">
    <source>
        <dbReference type="Google" id="ProtNLM"/>
    </source>
</evidence>
<proteinExistence type="predicted"/>
<comment type="caution">
    <text evidence="2">The sequence shown here is derived from an EMBL/GenBank/DDBJ whole genome shotgun (WGS) entry which is preliminary data.</text>
</comment>